<comment type="caution">
    <text evidence="2">The sequence shown here is derived from an EMBL/GenBank/DDBJ whole genome shotgun (WGS) entry which is preliminary data.</text>
</comment>
<dbReference type="InterPro" id="IPR036568">
    <property type="entry name" value="GGCT-like_sf"/>
</dbReference>
<name>A0ABS4XZI8_9ACTN</name>
<dbReference type="GeneID" id="91567982"/>
<feature type="domain" description="Gamma-glutamylcyclotransferase AIG2-like" evidence="1">
    <location>
        <begin position="13"/>
        <end position="145"/>
    </location>
</feature>
<evidence type="ECO:0000313" key="3">
    <source>
        <dbReference type="Proteomes" id="UP001519291"/>
    </source>
</evidence>
<organism evidence="2 3">
    <name type="scientific">Streptomyces syringium</name>
    <dbReference type="NCBI Taxonomy" id="76729"/>
    <lineage>
        <taxon>Bacteria</taxon>
        <taxon>Bacillati</taxon>
        <taxon>Actinomycetota</taxon>
        <taxon>Actinomycetes</taxon>
        <taxon>Kitasatosporales</taxon>
        <taxon>Streptomycetaceae</taxon>
        <taxon>Streptomyces</taxon>
    </lineage>
</organism>
<sequence>MSSQHGAAERLPVFVYGTLRPGQGNHDRLLRGRTTAEEPARLRGAVLYAGPGYPYAVSAPEGPGEHLIRGDLITLDPARYAELLAALDALEGYAPGDPRNLYERVAREVLPDGGGTVRAWVYLAADRLARRLRDAGTPLPGGDWLR</sequence>
<protein>
    <submittedName>
        <fullName evidence="2">Gamma-glutamylcyclotransferase (GGCT)/AIG2-like uncharacterized protein YtfP</fullName>
    </submittedName>
</protein>
<accession>A0ABS4XZI8</accession>
<dbReference type="Proteomes" id="UP001519291">
    <property type="component" value="Unassembled WGS sequence"/>
</dbReference>
<dbReference type="CDD" id="cd06661">
    <property type="entry name" value="GGCT_like"/>
    <property type="match status" value="1"/>
</dbReference>
<gene>
    <name evidence="2" type="ORF">JO379_001121</name>
</gene>
<evidence type="ECO:0000259" key="1">
    <source>
        <dbReference type="Pfam" id="PF06094"/>
    </source>
</evidence>
<keyword evidence="3" id="KW-1185">Reference proteome</keyword>
<dbReference type="Pfam" id="PF06094">
    <property type="entry name" value="GGACT"/>
    <property type="match status" value="1"/>
</dbReference>
<dbReference type="Gene3D" id="3.10.490.10">
    <property type="entry name" value="Gamma-glutamyl cyclotransferase-like"/>
    <property type="match status" value="1"/>
</dbReference>
<dbReference type="RefSeq" id="WP_207303836.1">
    <property type="nucleotide sequence ID" value="NZ_JAGIOH010000001.1"/>
</dbReference>
<dbReference type="SUPFAM" id="SSF110857">
    <property type="entry name" value="Gamma-glutamyl cyclotransferase-like"/>
    <property type="match status" value="1"/>
</dbReference>
<proteinExistence type="predicted"/>
<evidence type="ECO:0000313" key="2">
    <source>
        <dbReference type="EMBL" id="MBP2401652.1"/>
    </source>
</evidence>
<dbReference type="InterPro" id="IPR009288">
    <property type="entry name" value="AIG2-like_dom"/>
</dbReference>
<reference evidence="2 3" key="1">
    <citation type="submission" date="2021-03" db="EMBL/GenBank/DDBJ databases">
        <title>Sequencing the genomes of 1000 actinobacteria strains.</title>
        <authorList>
            <person name="Klenk H.-P."/>
        </authorList>
    </citation>
    <scope>NUCLEOTIDE SEQUENCE [LARGE SCALE GENOMIC DNA]</scope>
    <source>
        <strain evidence="2 3">DSM 41480</strain>
    </source>
</reference>
<dbReference type="InterPro" id="IPR013024">
    <property type="entry name" value="GGCT-like"/>
</dbReference>
<dbReference type="EMBL" id="JAGIOH010000001">
    <property type="protein sequence ID" value="MBP2401652.1"/>
    <property type="molecule type" value="Genomic_DNA"/>
</dbReference>